<organism evidence="1">
    <name type="scientific">marine sediment metagenome</name>
    <dbReference type="NCBI Taxonomy" id="412755"/>
    <lineage>
        <taxon>unclassified sequences</taxon>
        <taxon>metagenomes</taxon>
        <taxon>ecological metagenomes</taxon>
    </lineage>
</organism>
<sequence length="77" mass="8345">ILINVPTTVVPFPTNNIKSVLSLVISSDGSVKFAMAGKSETQPTQQEPADRTKLGAAVFVNFVLKYSLVRCKLSTNY</sequence>
<feature type="non-terminal residue" evidence="1">
    <location>
        <position position="1"/>
    </location>
</feature>
<name>X1E923_9ZZZZ</name>
<reference evidence="1" key="1">
    <citation type="journal article" date="2014" name="Front. Microbiol.">
        <title>High frequency of phylogenetically diverse reductive dehalogenase-homologous genes in deep subseafloor sedimentary metagenomes.</title>
        <authorList>
            <person name="Kawai M."/>
            <person name="Futagami T."/>
            <person name="Toyoda A."/>
            <person name="Takaki Y."/>
            <person name="Nishi S."/>
            <person name="Hori S."/>
            <person name="Arai W."/>
            <person name="Tsubouchi T."/>
            <person name="Morono Y."/>
            <person name="Uchiyama I."/>
            <person name="Ito T."/>
            <person name="Fujiyama A."/>
            <person name="Inagaki F."/>
            <person name="Takami H."/>
        </authorList>
    </citation>
    <scope>NUCLEOTIDE SEQUENCE</scope>
    <source>
        <strain evidence="1">Expedition CK06-06</strain>
    </source>
</reference>
<comment type="caution">
    <text evidence="1">The sequence shown here is derived from an EMBL/GenBank/DDBJ whole genome shotgun (WGS) entry which is preliminary data.</text>
</comment>
<proteinExistence type="predicted"/>
<protein>
    <submittedName>
        <fullName evidence="1">Uncharacterized protein</fullName>
    </submittedName>
</protein>
<gene>
    <name evidence="1" type="ORF">S01H4_58768</name>
</gene>
<evidence type="ECO:0000313" key="1">
    <source>
        <dbReference type="EMBL" id="GAH16875.1"/>
    </source>
</evidence>
<accession>X1E923</accession>
<dbReference type="AlphaFoldDB" id="X1E923"/>
<dbReference type="EMBL" id="BART01034372">
    <property type="protein sequence ID" value="GAH16875.1"/>
    <property type="molecule type" value="Genomic_DNA"/>
</dbReference>